<protein>
    <submittedName>
        <fullName evidence="1">Uncharacterized protein</fullName>
    </submittedName>
</protein>
<dbReference type="EMBL" id="JAPTGG010000010">
    <property type="protein sequence ID" value="MCZ0866086.1"/>
    <property type="molecule type" value="Genomic_DNA"/>
</dbReference>
<dbReference type="AlphaFoldDB" id="A0A9J6RMY3"/>
<accession>A0A9J6RMY3</accession>
<dbReference type="Proteomes" id="UP001069090">
    <property type="component" value="Unassembled WGS sequence"/>
</dbReference>
<comment type="caution">
    <text evidence="1">The sequence shown here is derived from an EMBL/GenBank/DDBJ whole genome shotgun (WGS) entry which is preliminary data.</text>
</comment>
<keyword evidence="2" id="KW-1185">Reference proteome</keyword>
<evidence type="ECO:0000313" key="1">
    <source>
        <dbReference type="EMBL" id="MCZ0866086.1"/>
    </source>
</evidence>
<name>A0A9J6RMY3_9GAMM</name>
<gene>
    <name evidence="1" type="ORF">O0V09_12810</name>
</gene>
<proteinExistence type="predicted"/>
<sequence length="107" mass="11709">MAAIVFNTALIGQRGGNLCGEDELSIEACSSCQGQYLFNAALKDVYYDSADLSRHFFKIPAIDLPPCRYCGALQWQFATPAPELAQVQAGPWAWVLASRVFTFDAEA</sequence>
<dbReference type="RefSeq" id="WP_258332240.1">
    <property type="nucleotide sequence ID" value="NZ_JAPTGG010000010.1"/>
</dbReference>
<evidence type="ECO:0000313" key="2">
    <source>
        <dbReference type="Proteomes" id="UP001069090"/>
    </source>
</evidence>
<reference evidence="1 2" key="1">
    <citation type="submission" date="2022-12" db="EMBL/GenBank/DDBJ databases">
        <title>Dasania phycosphaerae sp. nov., isolated from particulate material of the south coast of Korea.</title>
        <authorList>
            <person name="Jiang Y."/>
        </authorList>
    </citation>
    <scope>NUCLEOTIDE SEQUENCE [LARGE SCALE GENOMIC DNA]</scope>
    <source>
        <strain evidence="1 2">GY-19</strain>
    </source>
</reference>
<organism evidence="1 2">
    <name type="scientific">Dasania phycosphaerae</name>
    <dbReference type="NCBI Taxonomy" id="2950436"/>
    <lineage>
        <taxon>Bacteria</taxon>
        <taxon>Pseudomonadati</taxon>
        <taxon>Pseudomonadota</taxon>
        <taxon>Gammaproteobacteria</taxon>
        <taxon>Cellvibrionales</taxon>
        <taxon>Spongiibacteraceae</taxon>
        <taxon>Dasania</taxon>
    </lineage>
</organism>